<dbReference type="SUPFAM" id="SSF57997">
    <property type="entry name" value="Tropomyosin"/>
    <property type="match status" value="1"/>
</dbReference>
<dbReference type="Pfam" id="PF01464">
    <property type="entry name" value="SLT"/>
    <property type="match status" value="1"/>
</dbReference>
<name>W7CEP4_9LIST</name>
<evidence type="ECO:0000259" key="4">
    <source>
        <dbReference type="Pfam" id="PF20155"/>
    </source>
</evidence>
<protein>
    <submittedName>
        <fullName evidence="5">Tail length tape measure protein</fullName>
    </submittedName>
</protein>
<dbReference type="Proteomes" id="UP000019243">
    <property type="component" value="Unassembled WGS sequence"/>
</dbReference>
<feature type="transmembrane region" description="Helical" evidence="2">
    <location>
        <begin position="610"/>
        <end position="628"/>
    </location>
</feature>
<dbReference type="CDD" id="cd13402">
    <property type="entry name" value="LT_TF-like"/>
    <property type="match status" value="1"/>
</dbReference>
<dbReference type="SUPFAM" id="SSF53955">
    <property type="entry name" value="Lysozyme-like"/>
    <property type="match status" value="1"/>
</dbReference>
<evidence type="ECO:0000256" key="1">
    <source>
        <dbReference type="SAM" id="Coils"/>
    </source>
</evidence>
<keyword evidence="6" id="KW-1185">Reference proteome</keyword>
<evidence type="ECO:0000256" key="2">
    <source>
        <dbReference type="SAM" id="Phobius"/>
    </source>
</evidence>
<accession>W7CEP4</accession>
<dbReference type="EMBL" id="AODH01000076">
    <property type="protein sequence ID" value="EUJ34276.1"/>
    <property type="molecule type" value="Genomic_DNA"/>
</dbReference>
<keyword evidence="2" id="KW-1133">Transmembrane helix</keyword>
<dbReference type="PANTHER" id="PTHR38812:SF2">
    <property type="entry name" value="MU-LIKE PROPHAGE FLUMU PROTEIN GP42"/>
    <property type="match status" value="1"/>
</dbReference>
<organism evidence="5 6">
    <name type="scientific">Brochothrix campestris FSL F6-1037</name>
    <dbReference type="NCBI Taxonomy" id="1265861"/>
    <lineage>
        <taxon>Bacteria</taxon>
        <taxon>Bacillati</taxon>
        <taxon>Bacillota</taxon>
        <taxon>Bacilli</taxon>
        <taxon>Bacillales</taxon>
        <taxon>Listeriaceae</taxon>
        <taxon>Brochothrix</taxon>
    </lineage>
</organism>
<dbReference type="InterPro" id="IPR023346">
    <property type="entry name" value="Lysozyme-like_dom_sf"/>
</dbReference>
<feature type="coiled-coil region" evidence="1">
    <location>
        <begin position="61"/>
        <end position="144"/>
    </location>
</feature>
<dbReference type="PATRIC" id="fig|1265861.3.peg.2415"/>
<dbReference type="OrthoDB" id="2365904at2"/>
<dbReference type="AlphaFoldDB" id="W7CEP4"/>
<dbReference type="NCBIfam" id="TIGR02675">
    <property type="entry name" value="tape_meas_nterm"/>
    <property type="match status" value="1"/>
</dbReference>
<comment type="caution">
    <text evidence="5">The sequence shown here is derived from an EMBL/GenBank/DDBJ whole genome shotgun (WGS) entry which is preliminary data.</text>
</comment>
<reference evidence="5 6" key="1">
    <citation type="submission" date="2012-12" db="EMBL/GenBank/DDBJ databases">
        <title>Novel taxa of Listeriaceae from agricultural environments in the United States.</title>
        <authorList>
            <person name="den Bakker H.C."/>
            <person name="Allred A."/>
            <person name="Warchocki S."/>
            <person name="Wright E.M."/>
            <person name="Burrell A."/>
            <person name="Nightingale K.K."/>
            <person name="Kephart D."/>
            <person name="Wiedmann M."/>
        </authorList>
    </citation>
    <scope>NUCLEOTIDE SEQUENCE [LARGE SCALE GENOMIC DNA]</scope>
    <source>
        <strain evidence="5 6">FSL F6-1037</strain>
    </source>
</reference>
<dbReference type="Pfam" id="PF20155">
    <property type="entry name" value="TMP_3"/>
    <property type="match status" value="1"/>
</dbReference>
<dbReference type="InterPro" id="IPR008258">
    <property type="entry name" value="Transglycosylase_SLT_dom_1"/>
</dbReference>
<dbReference type="STRING" id="1265861.BCAMP_12421"/>
<dbReference type="RefSeq" id="WP_051457073.1">
    <property type="nucleotide sequence ID" value="NZ_AODH01000076.1"/>
</dbReference>
<evidence type="ECO:0000259" key="3">
    <source>
        <dbReference type="Pfam" id="PF01464"/>
    </source>
</evidence>
<feature type="domain" description="Transglycosylase SLT" evidence="3">
    <location>
        <begin position="1002"/>
        <end position="1098"/>
    </location>
</feature>
<dbReference type="InterPro" id="IPR013491">
    <property type="entry name" value="Tape_meas_N"/>
</dbReference>
<keyword evidence="1" id="KW-0175">Coiled coil</keyword>
<proteinExistence type="predicted"/>
<feature type="transmembrane region" description="Helical" evidence="2">
    <location>
        <begin position="670"/>
        <end position="688"/>
    </location>
</feature>
<dbReference type="PANTHER" id="PTHR38812">
    <property type="entry name" value="MU-LIKE PROPHAGE FLUMU PROTEIN GP42"/>
    <property type="match status" value="1"/>
</dbReference>
<feature type="domain" description="Tape measure protein N-terminal" evidence="4">
    <location>
        <begin position="284"/>
        <end position="479"/>
    </location>
</feature>
<keyword evidence="2" id="KW-0812">Transmembrane</keyword>
<gene>
    <name evidence="5" type="ORF">BCAMP_12421</name>
</gene>
<feature type="transmembrane region" description="Helical" evidence="2">
    <location>
        <begin position="635"/>
        <end position="658"/>
    </location>
</feature>
<keyword evidence="2" id="KW-0472">Membrane</keyword>
<sequence>MVEKGTPIGNMAVGLTLDDTQFGNTLDQINKRVKIAESALKANLKSVGDAGKGYDGLSVKAKSLENVLSAQGKKVQELTKRYEEEVKANGEASDGAKNLAVQINNAQAKLSGYEGQLKTTKKELAYAEQGMNELTQEMKDNERETNKNTKTLKAAGDETGAFETQQKGLTRQLDLTERAVDGQRKVVSQLTKEFGENDDSTKKAVRALNSLESQAKVTNSQLSSLNSTGKSFDVTSNIDNNTRSFKGMFSGISGIKTALLGGFVTAGIFAVGKAFDVVTGSIGAAVERVDKIDVATKSLEQLTGSAKVAGEVMSDVSEVIKGTPIAMDQMTDATKGLVASGMEADKVKDVLKAITDSAYGVGNGAESIDQISGAFKAMQSSGVLSLEDLNRLMDANVPALKILANQYGVSVADMKKNISTGTMDSAEAIDLLVEGIQKGTDGSAGATTALAGQAKTAGDSISGSFANMKSAINRSIANIITPFKGIMIKSMTVGGQVIEKTFGGIGTNIQWLMDRMKSVGNPFKGLSGGISIFKTIVDKNMPMIKQVIGNALNNFKVIIATLKPFIEPIINQIVGIFKKMFTTLKIFWQENGPMIMAAVLNIVNFIQKTVAFLLPVLKPIFAVLLFLIKDVLGTVGRIISGSLNIFMGVLKVFAGLFTGNFSKMWEGIKQIFSGAFTVIWNLLNLMFIGKILKGFKLLGAGVKTVTSGMWTTVKTLFTKGVSSAWGSIKSFPGNVITLFKNMGTGVGKWITNMIDSVKSMPGKMADGFKRGAGAMKNAFTSVFAAVAKAVAKPINGIIDGINWVLKKVGVSKGTLIGNWSVPAYANGTDGHPGGLAMVNDASGSNYREAVQLPGGETFVPKGRNQLLNLPKGSKVLNGNMTKQMFPHYKNGIGDFFSGIKDKALDVWEYAKEPMKLVKATISKFTSGMFGDMMDLPKQIALGAKDKVLGGMGNWIKGIFEESGGDEPKGSGVTRWTGTVKRALSMNGLPTDKPYVNAWLRQIQSESGGNPKAIQGDIGDVNNESGDIAKGLVQVIGETFKAYKFPGHGNRLNGLDSLLSGINYAKSTYGATGMLNVIGKGHGYANGGLITKHQIAEIGEGNQPEMIIPLSLSKRSRAVQLLNQTMNLMGVKESGKGNVNIVGGSDTSALESKMDTIIAYLKLISSKDTNVNVDLGNVESYVSKQQADKYRKLDYAQGGAV</sequence>
<evidence type="ECO:0000313" key="5">
    <source>
        <dbReference type="EMBL" id="EUJ34276.1"/>
    </source>
</evidence>
<evidence type="ECO:0000313" key="6">
    <source>
        <dbReference type="Proteomes" id="UP000019243"/>
    </source>
</evidence>
<dbReference type="InterPro" id="IPR053058">
    <property type="entry name" value="Mulikevirus_tape_measure"/>
</dbReference>